<evidence type="ECO:0000256" key="4">
    <source>
        <dbReference type="ARBA" id="ARBA00022840"/>
    </source>
</evidence>
<dbReference type="InterPro" id="IPR000644">
    <property type="entry name" value="CBS_dom"/>
</dbReference>
<dbReference type="Gene3D" id="3.40.50.300">
    <property type="entry name" value="P-loop containing nucleotide triphosphate hydrolases"/>
    <property type="match status" value="1"/>
</dbReference>
<dbReference type="InterPro" id="IPR027417">
    <property type="entry name" value="P-loop_NTPase"/>
</dbReference>
<organism evidence="9 10">
    <name type="scientific">Nicoliella spurrieriana</name>
    <dbReference type="NCBI Taxonomy" id="2925830"/>
    <lineage>
        <taxon>Bacteria</taxon>
        <taxon>Bacillati</taxon>
        <taxon>Bacillota</taxon>
        <taxon>Bacilli</taxon>
        <taxon>Lactobacillales</taxon>
        <taxon>Lactobacillaceae</taxon>
        <taxon>Nicoliella</taxon>
    </lineage>
</organism>
<dbReference type="AlphaFoldDB" id="A0A976X4R2"/>
<evidence type="ECO:0000256" key="3">
    <source>
        <dbReference type="ARBA" id="ARBA00022741"/>
    </source>
</evidence>
<dbReference type="GO" id="GO:0016887">
    <property type="term" value="F:ATP hydrolysis activity"/>
    <property type="evidence" value="ECO:0007669"/>
    <property type="project" value="UniProtKB-UniRule"/>
</dbReference>
<dbReference type="CDD" id="cd03294">
    <property type="entry name" value="ABC_Pro_Gly_Betaine"/>
    <property type="match status" value="1"/>
</dbReference>
<dbReference type="PANTHER" id="PTHR43869:SF1">
    <property type="entry name" value="GLYCINE BETAINE_PROLINE BETAINE TRANSPORT SYSTEM ATP-BINDING PROTEIN PROV"/>
    <property type="match status" value="1"/>
</dbReference>
<keyword evidence="10" id="KW-1185">Reference proteome</keyword>
<dbReference type="EC" id="7.6.2.9" evidence="7"/>
<dbReference type="RefSeq" id="WP_260116056.1">
    <property type="nucleotide sequence ID" value="NZ_CP093361.1"/>
</dbReference>
<sequence length="397" mass="44282">MTSKIEVKGLTKIFGRHVGKAAEMMKNGRSKADILKETGSTVGVDQASFTVDDNEIFVIMGLSGSGKSTLIRMLNRLIEPTEGEITLDGSSVTKASKEELRQIRRTKMDMVFQNFALFPNRTIIENTAFGLEVQGVAKENRLKKAHEALELVGLHGYDNELPSQLSGGMQQRVGLARALANDPEILLMDEAFSALDPLNRKEMQDELLDLQESVKKTIIFISHDLNEALRIGDRIMIMKDGEIVQIGTPEDILQHPKNDYVEAFIQGVDRTKILTAENVMVRPNTVNVEKDGPRLALRRMREEEISSIYAIDNDHHLIGLVDAQAVDQLIENNDRDLRHALRKDIPTTDLNTPIKELFKTISKSPVPIAVLDDQKQLRGIIIRSSILESLSGSQVAK</sequence>
<evidence type="ECO:0000256" key="1">
    <source>
        <dbReference type="ARBA" id="ARBA00005417"/>
    </source>
</evidence>
<keyword evidence="6" id="KW-0129">CBS domain</keyword>
<proteinExistence type="inferred from homology"/>
<keyword evidence="7" id="KW-0472">Membrane</keyword>
<keyword evidence="7" id="KW-0997">Cell inner membrane</keyword>
<keyword evidence="2 7" id="KW-0813">Transport</keyword>
<dbReference type="Gene3D" id="3.10.580.10">
    <property type="entry name" value="CBS-domain"/>
    <property type="match status" value="1"/>
</dbReference>
<evidence type="ECO:0000313" key="10">
    <source>
        <dbReference type="Proteomes" id="UP000831181"/>
    </source>
</evidence>
<dbReference type="PROSITE" id="PS00211">
    <property type="entry name" value="ABC_TRANSPORTER_1"/>
    <property type="match status" value="1"/>
</dbReference>
<dbReference type="NCBIfam" id="TIGR01186">
    <property type="entry name" value="proV"/>
    <property type="match status" value="1"/>
</dbReference>
<dbReference type="SUPFAM" id="SSF54631">
    <property type="entry name" value="CBS-domain pair"/>
    <property type="match status" value="1"/>
</dbReference>
<evidence type="ECO:0000256" key="2">
    <source>
        <dbReference type="ARBA" id="ARBA00022448"/>
    </source>
</evidence>
<name>A0A976X4R2_9LACO</name>
<reference evidence="9" key="1">
    <citation type="journal article" date="2022" name="Int. J. Syst. Evol. Microbiol.">
        <title>Apilactobacillus apisilvae sp. nov., Nicolia spurrieriana gen. nov. sp. nov., Bombilactobacillus folatiphilus sp. nov. and Bombilactobacillus thymidiniphilus sp. nov., four new lactic acid bacterial isolates from stingless bees Tetragonula carbonaria and Austroplebeia australis.</title>
        <authorList>
            <person name="Oliphant S.A."/>
            <person name="Watson-Haigh N.S."/>
            <person name="Sumby K.M."/>
            <person name="Gardner J."/>
            <person name="Groom S."/>
            <person name="Jiranek V."/>
        </authorList>
    </citation>
    <scope>NUCLEOTIDE SEQUENCE</scope>
    <source>
        <strain evidence="9">SGEP1_A5</strain>
    </source>
</reference>
<evidence type="ECO:0000259" key="8">
    <source>
        <dbReference type="PROSITE" id="PS50893"/>
    </source>
</evidence>
<dbReference type="SMART" id="SM00382">
    <property type="entry name" value="AAA"/>
    <property type="match status" value="1"/>
</dbReference>
<dbReference type="SUPFAM" id="SSF52540">
    <property type="entry name" value="P-loop containing nucleoside triphosphate hydrolases"/>
    <property type="match status" value="1"/>
</dbReference>
<comment type="subunit">
    <text evidence="7">The complex is probably composed of two ATP-binding proteins, two transmembrane proteins and a solute-binding protein.</text>
</comment>
<dbReference type="Proteomes" id="UP000831181">
    <property type="component" value="Chromosome"/>
</dbReference>
<dbReference type="GO" id="GO:0015418">
    <property type="term" value="F:ABC-type quaternary ammonium compound transporting activity"/>
    <property type="evidence" value="ECO:0007669"/>
    <property type="project" value="UniProtKB-EC"/>
</dbReference>
<accession>A0A976X4R2</accession>
<dbReference type="GO" id="GO:0031460">
    <property type="term" value="P:glycine betaine transport"/>
    <property type="evidence" value="ECO:0007669"/>
    <property type="project" value="InterPro"/>
</dbReference>
<dbReference type="FunFam" id="3.40.50.300:FF:000201">
    <property type="entry name" value="Glycine betaine/L-proline ABC transporter ATP-binding protein"/>
    <property type="match status" value="1"/>
</dbReference>
<dbReference type="KEGG" id="lbe:MOO44_04805"/>
<dbReference type="GO" id="GO:0006970">
    <property type="term" value="P:response to osmotic stress"/>
    <property type="evidence" value="ECO:0007669"/>
    <property type="project" value="UniProtKB-ARBA"/>
</dbReference>
<comment type="subcellular location">
    <subcellularLocation>
        <location evidence="7">Cell inner membrane</location>
        <topology evidence="7">Peripheral membrane protein</topology>
    </subcellularLocation>
</comment>
<dbReference type="Pfam" id="PF00571">
    <property type="entry name" value="CBS"/>
    <property type="match status" value="1"/>
</dbReference>
<dbReference type="InterPro" id="IPR046342">
    <property type="entry name" value="CBS_dom_sf"/>
</dbReference>
<protein>
    <recommendedName>
        <fullName evidence="7">Quaternary amine transport ATP-binding protein</fullName>
        <ecNumber evidence="7">7.6.2.9</ecNumber>
    </recommendedName>
</protein>
<dbReference type="InterPro" id="IPR003439">
    <property type="entry name" value="ABC_transporter-like_ATP-bd"/>
</dbReference>
<keyword evidence="7" id="KW-1003">Cell membrane</keyword>
<dbReference type="InterPro" id="IPR005892">
    <property type="entry name" value="Gly-betaine_transp_ATP-bd"/>
</dbReference>
<gene>
    <name evidence="9" type="ORF">MOO44_04805</name>
</gene>
<keyword evidence="5" id="KW-0029">Amino-acid transport</keyword>
<evidence type="ECO:0000256" key="7">
    <source>
        <dbReference type="RuleBase" id="RU369116"/>
    </source>
</evidence>
<keyword evidence="4 7" id="KW-0067">ATP-binding</keyword>
<evidence type="ECO:0000313" key="9">
    <source>
        <dbReference type="EMBL" id="UQS86248.1"/>
    </source>
</evidence>
<dbReference type="InterPro" id="IPR017871">
    <property type="entry name" value="ABC_transporter-like_CS"/>
</dbReference>
<evidence type="ECO:0000256" key="6">
    <source>
        <dbReference type="ARBA" id="ARBA00023122"/>
    </source>
</evidence>
<dbReference type="GO" id="GO:0005886">
    <property type="term" value="C:plasma membrane"/>
    <property type="evidence" value="ECO:0007669"/>
    <property type="project" value="UniProtKB-SubCell"/>
</dbReference>
<comment type="similarity">
    <text evidence="1 7">Belongs to the ABC transporter superfamily.</text>
</comment>
<keyword evidence="3 7" id="KW-0547">Nucleotide-binding</keyword>
<dbReference type="InterPro" id="IPR003593">
    <property type="entry name" value="AAA+_ATPase"/>
</dbReference>
<dbReference type="GO" id="GO:0005524">
    <property type="term" value="F:ATP binding"/>
    <property type="evidence" value="ECO:0007669"/>
    <property type="project" value="UniProtKB-UniRule"/>
</dbReference>
<feature type="domain" description="ABC transporter" evidence="8">
    <location>
        <begin position="29"/>
        <end position="265"/>
    </location>
</feature>
<evidence type="ECO:0000256" key="5">
    <source>
        <dbReference type="ARBA" id="ARBA00022970"/>
    </source>
</evidence>
<dbReference type="EMBL" id="CP093361">
    <property type="protein sequence ID" value="UQS86248.1"/>
    <property type="molecule type" value="Genomic_DNA"/>
</dbReference>
<dbReference type="Pfam" id="PF00005">
    <property type="entry name" value="ABC_tran"/>
    <property type="match status" value="1"/>
</dbReference>
<dbReference type="InterPro" id="IPR051921">
    <property type="entry name" value="ABC_osmolyte_uptake_ATP-bind"/>
</dbReference>
<dbReference type="PROSITE" id="PS50893">
    <property type="entry name" value="ABC_TRANSPORTER_2"/>
    <property type="match status" value="1"/>
</dbReference>
<dbReference type="PANTHER" id="PTHR43869">
    <property type="entry name" value="GLYCINE BETAINE/PROLINE BETAINE TRANSPORT SYSTEM ATP-BINDING PROTEIN PROV"/>
    <property type="match status" value="1"/>
</dbReference>
<dbReference type="GO" id="GO:0006865">
    <property type="term" value="P:amino acid transport"/>
    <property type="evidence" value="ECO:0007669"/>
    <property type="project" value="UniProtKB-UniRule"/>
</dbReference>
<comment type="catalytic activity">
    <reaction evidence="7">
        <text>a quaternary ammonium(out) + ATP + H2O = a quaternary ammonium(in) + ADP + phosphate + H(+)</text>
        <dbReference type="Rhea" id="RHEA:11036"/>
        <dbReference type="ChEBI" id="CHEBI:15377"/>
        <dbReference type="ChEBI" id="CHEBI:15378"/>
        <dbReference type="ChEBI" id="CHEBI:30616"/>
        <dbReference type="ChEBI" id="CHEBI:35267"/>
        <dbReference type="ChEBI" id="CHEBI:43474"/>
        <dbReference type="ChEBI" id="CHEBI:456216"/>
    </reaction>
</comment>